<dbReference type="RefSeq" id="WP_324181957.1">
    <property type="nucleotide sequence ID" value="NZ_BAABAW010000006.1"/>
</dbReference>
<reference evidence="2 3" key="1">
    <citation type="journal article" date="2013" name="Int. J. Syst. Evol. Microbiol.">
        <title>Aquimarina gracilis sp. nov., isolated from the gut microflora of a mussel, Mytilus coruscus, and emended description of Aquimarina spongiae.</title>
        <authorList>
            <person name="Park S.C."/>
            <person name="Choe H.N."/>
            <person name="Baik K.S."/>
            <person name="Seong C.N."/>
        </authorList>
    </citation>
    <scope>NUCLEOTIDE SEQUENCE [LARGE SCALE GENOMIC DNA]</scope>
    <source>
        <strain evidence="2 3">PSC32</strain>
    </source>
</reference>
<dbReference type="EMBL" id="JAYKLX010000011">
    <property type="protein sequence ID" value="MEB3347933.1"/>
    <property type="molecule type" value="Genomic_DNA"/>
</dbReference>
<accession>A0ABU6A1B7</accession>
<keyword evidence="1" id="KW-0812">Transmembrane</keyword>
<gene>
    <name evidence="2" type="ORF">U6A24_20830</name>
</gene>
<feature type="transmembrane region" description="Helical" evidence="1">
    <location>
        <begin position="33"/>
        <end position="50"/>
    </location>
</feature>
<keyword evidence="1" id="KW-1133">Transmembrane helix</keyword>
<keyword evidence="3" id="KW-1185">Reference proteome</keyword>
<evidence type="ECO:0000256" key="1">
    <source>
        <dbReference type="SAM" id="Phobius"/>
    </source>
</evidence>
<protein>
    <submittedName>
        <fullName evidence="2">Uncharacterized protein</fullName>
    </submittedName>
</protein>
<name>A0ABU6A1B7_9FLAO</name>
<feature type="transmembrane region" description="Helical" evidence="1">
    <location>
        <begin position="9"/>
        <end position="27"/>
    </location>
</feature>
<dbReference type="Proteomes" id="UP001327027">
    <property type="component" value="Unassembled WGS sequence"/>
</dbReference>
<proteinExistence type="predicted"/>
<evidence type="ECO:0000313" key="3">
    <source>
        <dbReference type="Proteomes" id="UP001327027"/>
    </source>
</evidence>
<evidence type="ECO:0000313" key="2">
    <source>
        <dbReference type="EMBL" id="MEB3347933.1"/>
    </source>
</evidence>
<organism evidence="2 3">
    <name type="scientific">Aquimarina gracilis</name>
    <dbReference type="NCBI Taxonomy" id="874422"/>
    <lineage>
        <taxon>Bacteria</taxon>
        <taxon>Pseudomonadati</taxon>
        <taxon>Bacteroidota</taxon>
        <taxon>Flavobacteriia</taxon>
        <taxon>Flavobacteriales</taxon>
        <taxon>Flavobacteriaceae</taxon>
        <taxon>Aquimarina</taxon>
    </lineage>
</organism>
<sequence length="69" mass="7910">MNLSRIKKTLSLLSIFMGGALLIIEISSEEKNYYLQTIGLVMLMVGLFMVNSRVKSKTEITSQEYFEEE</sequence>
<keyword evidence="1" id="KW-0472">Membrane</keyword>
<comment type="caution">
    <text evidence="2">The sequence shown here is derived from an EMBL/GenBank/DDBJ whole genome shotgun (WGS) entry which is preliminary data.</text>
</comment>